<sequence>MASQSPRTHIGNFRPVDKIAVHEDSVAYAAAGTSLPDVQFSENLKILKCKGVFVDYVDGIGGLIVNHRNWTGATENSDVQVQIHQLINSSSPFNTTRYSEGDLSSENALAILDDVSRCLVLDRKDRYLISATPPGFFGSSFLDLCLTAMRHPENALSDFLNWFELNRSLLIYGDTLENICLAVDPAQLGDVDIPTRDVFLSRFKDTTKSMTRRLVTTNTGYIGMGPCRVQKGDKIVVLLGCSIPLVLRPRSEIHSYEVIGEFYLHEFMSGEVLERFDGQNSEIEEFELS</sequence>
<dbReference type="Pfam" id="PF26639">
    <property type="entry name" value="Het-6_barrel"/>
    <property type="match status" value="1"/>
</dbReference>
<dbReference type="OrthoDB" id="2157530at2759"/>
<dbReference type="GeneID" id="19463800"/>
<proteinExistence type="predicted"/>
<name>S3CSA9_GLAL2</name>
<dbReference type="Proteomes" id="UP000016922">
    <property type="component" value="Unassembled WGS sequence"/>
</dbReference>
<dbReference type="KEGG" id="glz:GLAREA_04745"/>
<dbReference type="STRING" id="1116229.S3CSA9"/>
<dbReference type="PANTHER" id="PTHR24148:SF64">
    <property type="entry name" value="HETEROKARYON INCOMPATIBILITY DOMAIN-CONTAINING PROTEIN"/>
    <property type="match status" value="1"/>
</dbReference>
<dbReference type="EMBL" id="KE145369">
    <property type="protein sequence ID" value="EPE27954.1"/>
    <property type="molecule type" value="Genomic_DNA"/>
</dbReference>
<evidence type="ECO:0000313" key="2">
    <source>
        <dbReference type="Proteomes" id="UP000016922"/>
    </source>
</evidence>
<protein>
    <submittedName>
        <fullName evidence="1">Uncharacterized protein</fullName>
    </submittedName>
</protein>
<reference evidence="1 2" key="1">
    <citation type="journal article" date="2013" name="BMC Genomics">
        <title>Genomics-driven discovery of the pneumocandin biosynthetic gene cluster in the fungus Glarea lozoyensis.</title>
        <authorList>
            <person name="Chen L."/>
            <person name="Yue Q."/>
            <person name="Zhang X."/>
            <person name="Xiang M."/>
            <person name="Wang C."/>
            <person name="Li S."/>
            <person name="Che Y."/>
            <person name="Ortiz-Lopez F.J."/>
            <person name="Bills G.F."/>
            <person name="Liu X."/>
            <person name="An Z."/>
        </authorList>
    </citation>
    <scope>NUCLEOTIDE SEQUENCE [LARGE SCALE GENOMIC DNA]</scope>
    <source>
        <strain evidence="2">ATCC 20868 / MF5171</strain>
    </source>
</reference>
<accession>S3CSA9</accession>
<organism evidence="1 2">
    <name type="scientific">Glarea lozoyensis (strain ATCC 20868 / MF5171)</name>
    <dbReference type="NCBI Taxonomy" id="1116229"/>
    <lineage>
        <taxon>Eukaryota</taxon>
        <taxon>Fungi</taxon>
        <taxon>Dikarya</taxon>
        <taxon>Ascomycota</taxon>
        <taxon>Pezizomycotina</taxon>
        <taxon>Leotiomycetes</taxon>
        <taxon>Helotiales</taxon>
        <taxon>Helotiaceae</taxon>
        <taxon>Glarea</taxon>
    </lineage>
</organism>
<keyword evidence="2" id="KW-1185">Reference proteome</keyword>
<dbReference type="InterPro" id="IPR052895">
    <property type="entry name" value="HetReg/Transcr_Mod"/>
</dbReference>
<dbReference type="eggNOG" id="ENOG502SHWS">
    <property type="taxonomic scope" value="Eukaryota"/>
</dbReference>
<dbReference type="HOGENOM" id="CLU_963283_0_0_1"/>
<dbReference type="PANTHER" id="PTHR24148">
    <property type="entry name" value="ANKYRIN REPEAT DOMAIN-CONTAINING PROTEIN 39 HOMOLOG-RELATED"/>
    <property type="match status" value="1"/>
</dbReference>
<evidence type="ECO:0000313" key="1">
    <source>
        <dbReference type="EMBL" id="EPE27954.1"/>
    </source>
</evidence>
<dbReference type="RefSeq" id="XP_008085313.1">
    <property type="nucleotide sequence ID" value="XM_008087122.1"/>
</dbReference>
<gene>
    <name evidence="1" type="ORF">GLAREA_04745</name>
</gene>
<dbReference type="AlphaFoldDB" id="S3CSA9"/>